<sequence length="246" mass="27275">MLTWLRESGSLSPGGVRRGATGAVAGDRRQGAETNDPKPPMERTSGDWRSFGTGCGTVGDSRDTRTRCAIRVPCSSVSGCRRPGCITRVRNVNRRMQAAASKRHWQDEAVAKPLGRRRVDASIRFPGILERYGSSNQGFHTIDWRFSAMLALAQSPCVEKMLSLRRFQGQSPVANIVFFRLNTCLAVTGISSQDESSRYPGKRGPPPRISYFLDRIPVSQSLAYRVKTNLAGILASVDLHREYRIF</sequence>
<name>M1VE12_CYAM1</name>
<gene>
    <name evidence="2" type="ORF">CYME_CMM295C</name>
</gene>
<evidence type="ECO:0000313" key="3">
    <source>
        <dbReference type="Proteomes" id="UP000007014"/>
    </source>
</evidence>
<protein>
    <submittedName>
        <fullName evidence="2">Uncharacterized protein</fullName>
    </submittedName>
</protein>
<feature type="compositionally biased region" description="Low complexity" evidence="1">
    <location>
        <begin position="14"/>
        <end position="25"/>
    </location>
</feature>
<evidence type="ECO:0000256" key="1">
    <source>
        <dbReference type="SAM" id="MobiDB-lite"/>
    </source>
</evidence>
<dbReference type="AlphaFoldDB" id="M1VE12"/>
<reference evidence="2 3" key="2">
    <citation type="journal article" date="2007" name="BMC Biol.">
        <title>A 100%-complete sequence reveals unusually simple genomic features in the hot-spring red alga Cyanidioschyzon merolae.</title>
        <authorList>
            <person name="Nozaki H."/>
            <person name="Takano H."/>
            <person name="Misumi O."/>
            <person name="Terasawa K."/>
            <person name="Matsuzaki M."/>
            <person name="Maruyama S."/>
            <person name="Nishida K."/>
            <person name="Yagisawa F."/>
            <person name="Yoshida Y."/>
            <person name="Fujiwara T."/>
            <person name="Takio S."/>
            <person name="Tamura K."/>
            <person name="Chung S.J."/>
            <person name="Nakamura S."/>
            <person name="Kuroiwa H."/>
            <person name="Tanaka K."/>
            <person name="Sato N."/>
            <person name="Kuroiwa T."/>
        </authorList>
    </citation>
    <scope>NUCLEOTIDE SEQUENCE [LARGE SCALE GENOMIC DNA]</scope>
    <source>
        <strain evidence="2 3">10D</strain>
    </source>
</reference>
<keyword evidence="3" id="KW-1185">Reference proteome</keyword>
<dbReference type="Gramene" id="CMM295CT">
    <property type="protein sequence ID" value="CMM295CT"/>
    <property type="gene ID" value="CMM295C"/>
</dbReference>
<dbReference type="HOGENOM" id="CLU_1130474_0_0_1"/>
<dbReference type="Proteomes" id="UP000007014">
    <property type="component" value="Chromosome 13"/>
</dbReference>
<proteinExistence type="predicted"/>
<dbReference type="GeneID" id="16994886"/>
<evidence type="ECO:0000313" key="2">
    <source>
        <dbReference type="EMBL" id="BAM81122.1"/>
    </source>
</evidence>
<feature type="compositionally biased region" description="Basic and acidic residues" evidence="1">
    <location>
        <begin position="26"/>
        <end position="46"/>
    </location>
</feature>
<reference evidence="2 3" key="1">
    <citation type="journal article" date="2004" name="Nature">
        <title>Genome sequence of the ultrasmall unicellular red alga Cyanidioschyzon merolae 10D.</title>
        <authorList>
            <person name="Matsuzaki M."/>
            <person name="Misumi O."/>
            <person name="Shin-i T."/>
            <person name="Maruyama S."/>
            <person name="Takahara M."/>
            <person name="Miyagishima S."/>
            <person name="Mori T."/>
            <person name="Nishida K."/>
            <person name="Yagisawa F."/>
            <person name="Nishida K."/>
            <person name="Yoshida Y."/>
            <person name="Nishimura Y."/>
            <person name="Nakao S."/>
            <person name="Kobayashi T."/>
            <person name="Momoyama Y."/>
            <person name="Higashiyama T."/>
            <person name="Minoda A."/>
            <person name="Sano M."/>
            <person name="Nomoto H."/>
            <person name="Oishi K."/>
            <person name="Hayashi H."/>
            <person name="Ohta F."/>
            <person name="Nishizaka S."/>
            <person name="Haga S."/>
            <person name="Miura S."/>
            <person name="Morishita T."/>
            <person name="Kabeya Y."/>
            <person name="Terasawa K."/>
            <person name="Suzuki Y."/>
            <person name="Ishii Y."/>
            <person name="Asakawa S."/>
            <person name="Takano H."/>
            <person name="Ohta N."/>
            <person name="Kuroiwa H."/>
            <person name="Tanaka K."/>
            <person name="Shimizu N."/>
            <person name="Sugano S."/>
            <person name="Sato N."/>
            <person name="Nozaki H."/>
            <person name="Ogasawara N."/>
            <person name="Kohara Y."/>
            <person name="Kuroiwa T."/>
        </authorList>
    </citation>
    <scope>NUCLEOTIDE SEQUENCE [LARGE SCALE GENOMIC DNA]</scope>
    <source>
        <strain evidence="2 3">10D</strain>
    </source>
</reference>
<dbReference type="KEGG" id="cme:CYME_CMM295C"/>
<accession>M1VE12</accession>
<feature type="region of interest" description="Disordered" evidence="1">
    <location>
        <begin position="1"/>
        <end position="54"/>
    </location>
</feature>
<dbReference type="EMBL" id="AP006495">
    <property type="protein sequence ID" value="BAM81122.1"/>
    <property type="molecule type" value="Genomic_DNA"/>
</dbReference>
<dbReference type="RefSeq" id="XP_005537158.1">
    <property type="nucleotide sequence ID" value="XM_005537101.1"/>
</dbReference>
<organism evidence="2 3">
    <name type="scientific">Cyanidioschyzon merolae (strain NIES-3377 / 10D)</name>
    <name type="common">Unicellular red alga</name>
    <dbReference type="NCBI Taxonomy" id="280699"/>
    <lineage>
        <taxon>Eukaryota</taxon>
        <taxon>Rhodophyta</taxon>
        <taxon>Bangiophyceae</taxon>
        <taxon>Cyanidiales</taxon>
        <taxon>Cyanidiaceae</taxon>
        <taxon>Cyanidioschyzon</taxon>
    </lineage>
</organism>